<dbReference type="AlphaFoldDB" id="A0A7I5E9I4"/>
<dbReference type="WBParaSite" id="HCON_00086480-00001">
    <property type="protein sequence ID" value="HCON_00086480-00001"/>
    <property type="gene ID" value="HCON_00086480"/>
</dbReference>
<organism evidence="2 3">
    <name type="scientific">Haemonchus contortus</name>
    <name type="common">Barber pole worm</name>
    <dbReference type="NCBI Taxonomy" id="6289"/>
    <lineage>
        <taxon>Eukaryota</taxon>
        <taxon>Metazoa</taxon>
        <taxon>Ecdysozoa</taxon>
        <taxon>Nematoda</taxon>
        <taxon>Chromadorea</taxon>
        <taxon>Rhabditida</taxon>
        <taxon>Rhabditina</taxon>
        <taxon>Rhabditomorpha</taxon>
        <taxon>Strongyloidea</taxon>
        <taxon>Trichostrongylidae</taxon>
        <taxon>Haemonchus</taxon>
    </lineage>
</organism>
<evidence type="ECO:0000313" key="2">
    <source>
        <dbReference type="Proteomes" id="UP000025227"/>
    </source>
</evidence>
<dbReference type="SUPFAM" id="SSF47095">
    <property type="entry name" value="HMG-box"/>
    <property type="match status" value="1"/>
</dbReference>
<protein>
    <submittedName>
        <fullName evidence="3">HMG box domain-containing protein</fullName>
    </submittedName>
</protein>
<dbReference type="OrthoDB" id="5791983at2759"/>
<evidence type="ECO:0000313" key="3">
    <source>
        <dbReference type="WBParaSite" id="HCON_00086480-00001"/>
    </source>
</evidence>
<feature type="region of interest" description="Disordered" evidence="1">
    <location>
        <begin position="44"/>
        <end position="71"/>
    </location>
</feature>
<evidence type="ECO:0000256" key="1">
    <source>
        <dbReference type="SAM" id="MobiDB-lite"/>
    </source>
</evidence>
<sequence>MTKKKSNGFMYFADSRRAFYEAEAGCNFGSKRLVERAADDWKQMSHTEQEHWKTESKRRLEEQGPHHFPNSFTYHLSRPKQRVMSQLERELIERARERGVDRATARQTLTDKLLWREKGEVATIRMLRWALIVLSKDSAGVIPNEICAVVMENAKVVGEMRLIRRGFQPKPSRNAQNVRNITWDPSLPSEVNMAAVQLVKFVQGTWNGLVMIPEHQMSRLGIAMHWMKQTRDAYCRRDTSTMRLDRIMCLEDIITVFRQVNEKSTIDVEEDEQYEQLRDLELSDTILFARAAAEYFARVMKMCTAQTSTTAIQRTHQMDTSASSSSTEEGTAVQARGDSCWSLGPPICSDVKGPELYPILFEPPKRRIFGKLASNPFNKPANTQPPEPELSHVARWLDTIRLDDIEEYHEPFPEPYDDSDEAAGTYSTDVVCDS</sequence>
<feature type="compositionally biased region" description="Basic and acidic residues" evidence="1">
    <location>
        <begin position="44"/>
        <end position="65"/>
    </location>
</feature>
<dbReference type="Proteomes" id="UP000025227">
    <property type="component" value="Unplaced"/>
</dbReference>
<name>A0A7I5E9I4_HAECO</name>
<dbReference type="InterPro" id="IPR036910">
    <property type="entry name" value="HMG_box_dom_sf"/>
</dbReference>
<dbReference type="OMA" id="ICMEDMI"/>
<keyword evidence="2" id="KW-1185">Reference proteome</keyword>
<accession>A0A7I5E9I4</accession>
<feature type="region of interest" description="Disordered" evidence="1">
    <location>
        <begin position="409"/>
        <end position="434"/>
    </location>
</feature>
<reference evidence="3" key="1">
    <citation type="submission" date="2020-12" db="UniProtKB">
        <authorList>
            <consortium name="WormBaseParasite"/>
        </authorList>
    </citation>
    <scope>IDENTIFICATION</scope>
    <source>
        <strain evidence="3">MHco3</strain>
    </source>
</reference>
<proteinExistence type="predicted"/>